<reference evidence="3 4" key="4">
    <citation type="journal article" date="2009" name="Appl. Environ. Microbiol.">
        <title>Comparative genome-wide transcriptional profiling of Azorhizobium caulinodans ORS571 grown under free-living and symbiotic conditions.</title>
        <authorList>
            <person name="Tsukada S."/>
            <person name="Aono T."/>
            <person name="Akiba N."/>
            <person name="Lee KB."/>
            <person name="Liu CT."/>
            <person name="Toyazaki H."/>
            <person name="Oyaizu H."/>
        </authorList>
    </citation>
    <scope>NUCLEOTIDE SEQUENCE [LARGE SCALE GENOMIC DNA]</scope>
    <source>
        <strain evidence="4">ATCC 43989 / DSM 5975 / JCM 20966 / LMG 6465 / NBRC 14845 / NCIMB 13405 / ORS 571</strain>
    </source>
</reference>
<dbReference type="EMBL" id="AP009384">
    <property type="protein sequence ID" value="BAF89348.1"/>
    <property type="molecule type" value="Genomic_DNA"/>
</dbReference>
<dbReference type="STRING" id="438753.AZC_3350"/>
<dbReference type="KEGG" id="azc:AZC_3350"/>
<evidence type="ECO:0000313" key="3">
    <source>
        <dbReference type="EMBL" id="BAF89348.1"/>
    </source>
</evidence>
<dbReference type="SUPFAM" id="SSF53850">
    <property type="entry name" value="Periplasmic binding protein-like II"/>
    <property type="match status" value="1"/>
</dbReference>
<dbReference type="HOGENOM" id="CLU_045683_0_0_5"/>
<evidence type="ECO:0000256" key="2">
    <source>
        <dbReference type="SAM" id="SignalP"/>
    </source>
</evidence>
<dbReference type="RefSeq" id="WP_012171873.1">
    <property type="nucleotide sequence ID" value="NC_009937.1"/>
</dbReference>
<reference evidence="3 4" key="3">
    <citation type="journal article" date="2008" name="BMC Genomics">
        <title>The genome of the versatile nitrogen fixer Azorhizobium caulinodans ORS571.</title>
        <authorList>
            <person name="Lee KB."/>
            <person name="Backer P.D."/>
            <person name="Aono T."/>
            <person name="Liu CT."/>
            <person name="Suzuki S."/>
            <person name="Suzuki T."/>
            <person name="Kaneko T."/>
            <person name="Yamada M."/>
            <person name="Tabata S."/>
            <person name="Kupfer D.M."/>
            <person name="Najar F.Z."/>
            <person name="Wiley G.B."/>
            <person name="Roe B."/>
            <person name="Binnewies T.T."/>
            <person name="Ussery D.W."/>
            <person name="D'Haeze W."/>
            <person name="Herder J.D."/>
            <person name="Gevers D."/>
            <person name="Vereecke D."/>
            <person name="Holsters M."/>
            <person name="Oyaizu H."/>
        </authorList>
    </citation>
    <scope>NUCLEOTIDE SEQUENCE [LARGE SCALE GENOMIC DNA]</scope>
    <source>
        <strain evidence="4">ATCC 43989 / DSM 5975 / JCM 20966 / LMG 6465 / NBRC 14845 / NCIMB 13405 / ORS 571</strain>
    </source>
</reference>
<proteinExistence type="inferred from homology"/>
<comment type="similarity">
    <text evidence="1">Belongs to the UPF0065 (bug) family.</text>
</comment>
<dbReference type="Proteomes" id="UP000000270">
    <property type="component" value="Chromosome"/>
</dbReference>
<protein>
    <submittedName>
        <fullName evidence="3">Uncharacterized protein</fullName>
    </submittedName>
</protein>
<dbReference type="Gene3D" id="3.40.190.10">
    <property type="entry name" value="Periplasmic binding protein-like II"/>
    <property type="match status" value="1"/>
</dbReference>
<dbReference type="CDD" id="cd13578">
    <property type="entry name" value="PBP2_Bug27"/>
    <property type="match status" value="1"/>
</dbReference>
<keyword evidence="2" id="KW-0732">Signal</keyword>
<dbReference type="Gene3D" id="3.40.190.150">
    <property type="entry name" value="Bordetella uptake gene, domain 1"/>
    <property type="match status" value="1"/>
</dbReference>
<dbReference type="InterPro" id="IPR042100">
    <property type="entry name" value="Bug_dom1"/>
</dbReference>
<keyword evidence="4" id="KW-1185">Reference proteome</keyword>
<reference evidence="3 4" key="1">
    <citation type="journal article" date="2007" name="Appl. Environ. Microbiol.">
        <title>Rhizobial factors required for stem nodule maturation and maintenance in Sesbania rostrata-Azorhizobium caulinodans ORS571 symbiosis.</title>
        <authorList>
            <person name="Suzuki S."/>
            <person name="Aono T."/>
            <person name="Lee KB."/>
            <person name="Suzuki T."/>
            <person name="Liu CT."/>
            <person name="Miwa H."/>
            <person name="Wakao S."/>
            <person name="Iki T."/>
            <person name="Oyaizu H."/>
        </authorList>
    </citation>
    <scope>NUCLEOTIDE SEQUENCE [LARGE SCALE GENOMIC DNA]</scope>
    <source>
        <strain evidence="4">ATCC 43989 / DSM 5975 / JCM 20966 / LMG 6465 / NBRC 14845 / NCIMB 13405 / ORS 571</strain>
    </source>
</reference>
<sequence length="326" mass="34104">MTLLARIAAGCAMVFALGAAPAPAAEQTPYPIRPVRIVVPFGPGGIADITVRVVAEKLTEKLGQQFIIDNQPGAGGITAARAALQGAKDGYTLALLTNGTAISVPLFKKLPFNPVKDFAPVSSLGYFEFLFVTAAGSKYHSVQDVIAFAKASPGALNLGTINVGSSQNLSAELFKSMAGVDVTIIPYKTTPDLVIAATRGDVDVMIDSYASARAMMADRKLRAIAASGPTRSAVLPDLVTVDESGVKGFEVTSWNAIFAPAGTPPEVIGVLNKAITEVVAMPDVKRKLLDLGIEARASTPEELGDRLKADIAKWTAVIEKAGIERQ</sequence>
<organism evidence="3 4">
    <name type="scientific">Azorhizobium caulinodans (strain ATCC 43989 / DSM 5975 / JCM 20966 / LMG 6465 / NBRC 14845 / NCIMB 13405 / ORS 571)</name>
    <dbReference type="NCBI Taxonomy" id="438753"/>
    <lineage>
        <taxon>Bacteria</taxon>
        <taxon>Pseudomonadati</taxon>
        <taxon>Pseudomonadota</taxon>
        <taxon>Alphaproteobacteria</taxon>
        <taxon>Hyphomicrobiales</taxon>
        <taxon>Xanthobacteraceae</taxon>
        <taxon>Azorhizobium</taxon>
    </lineage>
</organism>
<feature type="chain" id="PRO_5002724478" evidence="2">
    <location>
        <begin position="25"/>
        <end position="326"/>
    </location>
</feature>
<name>A8II17_AZOC5</name>
<reference evidence="3 4" key="6">
    <citation type="journal article" date="2011" name="Appl. Environ. Microbiol.">
        <title>Involvement of the azorhizobial chromosome partition gene (parA) in the onset of bacteroid differentiation during Sesbania rostrata stem nodule development.</title>
        <authorList>
            <person name="Liu CT."/>
            <person name="Lee KB."/>
            <person name="Wang YS."/>
            <person name="Peng MH."/>
            <person name="Lee KT."/>
            <person name="Suzuki S."/>
            <person name="Suzuki T."/>
            <person name="Oyaizu H."/>
        </authorList>
    </citation>
    <scope>NUCLEOTIDE SEQUENCE [LARGE SCALE GENOMIC DNA]</scope>
    <source>
        <strain evidence="4">ATCC 43989 / DSM 5975 / JCM 20966 / LMG 6465 / NBRC 14845 / NCIMB 13405 / ORS 571</strain>
    </source>
</reference>
<dbReference type="AlphaFoldDB" id="A8II17"/>
<dbReference type="PANTHER" id="PTHR42928:SF5">
    <property type="entry name" value="BLR1237 PROTEIN"/>
    <property type="match status" value="1"/>
</dbReference>
<dbReference type="Pfam" id="PF03401">
    <property type="entry name" value="TctC"/>
    <property type="match status" value="1"/>
</dbReference>
<evidence type="ECO:0000313" key="4">
    <source>
        <dbReference type="Proteomes" id="UP000000270"/>
    </source>
</evidence>
<accession>A8II17</accession>
<evidence type="ECO:0000256" key="1">
    <source>
        <dbReference type="ARBA" id="ARBA00006987"/>
    </source>
</evidence>
<dbReference type="eggNOG" id="COG3181">
    <property type="taxonomic scope" value="Bacteria"/>
</dbReference>
<feature type="signal peptide" evidence="2">
    <location>
        <begin position="1"/>
        <end position="24"/>
    </location>
</feature>
<reference evidence="4" key="2">
    <citation type="submission" date="2007-04" db="EMBL/GenBank/DDBJ databases">
        <title>Complete genome sequence of the nitrogen-fixing bacterium Azorhizobium caulinodans ORS571.</title>
        <authorList>
            <person name="Lee K.B."/>
            <person name="Backer P.D."/>
            <person name="Aono T."/>
            <person name="Liu C.T."/>
            <person name="Suzuki S."/>
            <person name="Suzuki T."/>
            <person name="Kaneko T."/>
            <person name="Yamada M."/>
            <person name="Tabata S."/>
            <person name="Kupfer D.M."/>
            <person name="Najar F.Z."/>
            <person name="Wiley G.B."/>
            <person name="Roe B."/>
            <person name="Binnewies T."/>
            <person name="Ussery D."/>
            <person name="Vereecke D."/>
            <person name="Gevers D."/>
            <person name="Holsters M."/>
            <person name="Oyaizu H."/>
        </authorList>
    </citation>
    <scope>NUCLEOTIDE SEQUENCE [LARGE SCALE GENOMIC DNA]</scope>
    <source>
        <strain evidence="4">ATCC 43989 / DSM 5975 / JCM 20966 / LMG 6465 / NBRC 14845 / NCIMB 13405 / ORS 571</strain>
    </source>
</reference>
<dbReference type="InterPro" id="IPR005064">
    <property type="entry name" value="BUG"/>
</dbReference>
<dbReference type="PANTHER" id="PTHR42928">
    <property type="entry name" value="TRICARBOXYLATE-BINDING PROTEIN"/>
    <property type="match status" value="1"/>
</dbReference>
<dbReference type="PIRSF" id="PIRSF017082">
    <property type="entry name" value="YflP"/>
    <property type="match status" value="1"/>
</dbReference>
<gene>
    <name evidence="3" type="ordered locus">AZC_3350</name>
</gene>
<reference evidence="3 4" key="5">
    <citation type="journal article" date="2010" name="Appl. Environ. Microbiol.">
        <title>phrR-like gene praR of Azorhizobium caulinodans ORS571 is essential for symbiosis with Sesbania rostrata and is involved in expression of reb genes.</title>
        <authorList>
            <person name="Akiba N."/>
            <person name="Aono T."/>
            <person name="Toyazaki H."/>
            <person name="Sato S."/>
            <person name="Oyaizu H."/>
        </authorList>
    </citation>
    <scope>NUCLEOTIDE SEQUENCE [LARGE SCALE GENOMIC DNA]</scope>
    <source>
        <strain evidence="4">ATCC 43989 / DSM 5975 / JCM 20966 / LMG 6465 / NBRC 14845 / NCIMB 13405 / ORS 571</strain>
    </source>
</reference>